<protein>
    <submittedName>
        <fullName evidence="3">Cyclophilin-like fold protein</fullName>
    </submittedName>
</protein>
<organism evidence="3 4">
    <name type="scientific">Paracoccus aurantius</name>
    <dbReference type="NCBI Taxonomy" id="3073814"/>
    <lineage>
        <taxon>Bacteria</taxon>
        <taxon>Pseudomonadati</taxon>
        <taxon>Pseudomonadota</taxon>
        <taxon>Alphaproteobacteria</taxon>
        <taxon>Rhodobacterales</taxon>
        <taxon>Paracoccaceae</taxon>
        <taxon>Paracoccus</taxon>
    </lineage>
</organism>
<dbReference type="Gene3D" id="2.40.100.20">
    <property type="match status" value="1"/>
</dbReference>
<dbReference type="Pfam" id="PF18050">
    <property type="entry name" value="Cyclophil_like2"/>
    <property type="match status" value="1"/>
</dbReference>
<proteinExistence type="predicted"/>
<evidence type="ECO:0000313" key="3">
    <source>
        <dbReference type="EMBL" id="MDS9467485.1"/>
    </source>
</evidence>
<evidence type="ECO:0000256" key="1">
    <source>
        <dbReference type="SAM" id="SignalP"/>
    </source>
</evidence>
<dbReference type="SUPFAM" id="SSF50891">
    <property type="entry name" value="Cyclophilin-like"/>
    <property type="match status" value="1"/>
</dbReference>
<dbReference type="RefSeq" id="WP_311159659.1">
    <property type="nucleotide sequence ID" value="NZ_JAVQLW010000001.1"/>
</dbReference>
<evidence type="ECO:0000259" key="2">
    <source>
        <dbReference type="Pfam" id="PF18050"/>
    </source>
</evidence>
<dbReference type="EMBL" id="JAVQLW010000001">
    <property type="protein sequence ID" value="MDS9467485.1"/>
    <property type="molecule type" value="Genomic_DNA"/>
</dbReference>
<name>A0ABU2HR08_9RHOB</name>
<gene>
    <name evidence="3" type="ORF">RGQ15_07840</name>
</gene>
<dbReference type="InterPro" id="IPR029000">
    <property type="entry name" value="Cyclophilin-like_dom_sf"/>
</dbReference>
<dbReference type="InterPro" id="IPR041183">
    <property type="entry name" value="Cyclophilin-like"/>
</dbReference>
<comment type="caution">
    <text evidence="3">The sequence shown here is derived from an EMBL/GenBank/DDBJ whole genome shotgun (WGS) entry which is preliminary data.</text>
</comment>
<keyword evidence="4" id="KW-1185">Reference proteome</keyword>
<feature type="chain" id="PRO_5046904360" evidence="1">
    <location>
        <begin position="28"/>
        <end position="186"/>
    </location>
</feature>
<feature type="domain" description="Cyclophilin-like" evidence="2">
    <location>
        <begin position="75"/>
        <end position="179"/>
    </location>
</feature>
<accession>A0ABU2HR08</accession>
<sequence>MKRVCSAYGVLRWGMLILFGLFSSATASGVAGVPLPSQAQGQPLSESAVSIMSGAVLIRASAANQTGTTMQITIRTDQVTLVYDLNESQAARELYAQLPMDIAVENYGGIEKIFYPPQKLGTTDTPLAKDVRSGTLAYYAPWGDVVMFYDSFGSAAGLYELGSIVSGREAIEHLSGTIRIEKSDSR</sequence>
<feature type="signal peptide" evidence="1">
    <location>
        <begin position="1"/>
        <end position="27"/>
    </location>
</feature>
<evidence type="ECO:0000313" key="4">
    <source>
        <dbReference type="Proteomes" id="UP001269144"/>
    </source>
</evidence>
<keyword evidence="1" id="KW-0732">Signal</keyword>
<reference evidence="4" key="1">
    <citation type="submission" date="2023-07" db="EMBL/GenBank/DDBJ databases">
        <title>Paracoccus sp. MBLB3053 whole genome sequence.</title>
        <authorList>
            <person name="Hwang C.Y."/>
            <person name="Cho E.-S."/>
            <person name="Seo M.-J."/>
        </authorList>
    </citation>
    <scope>NUCLEOTIDE SEQUENCE [LARGE SCALE GENOMIC DNA]</scope>
    <source>
        <strain evidence="4">MBLB3053</strain>
    </source>
</reference>
<dbReference type="Proteomes" id="UP001269144">
    <property type="component" value="Unassembled WGS sequence"/>
</dbReference>